<evidence type="ECO:0000313" key="2">
    <source>
        <dbReference type="Proteomes" id="UP000178851"/>
    </source>
</evidence>
<name>A0A1F7YCA8_9BACT</name>
<dbReference type="EMBL" id="MGGI01000025">
    <property type="protein sequence ID" value="OGM24923.1"/>
    <property type="molecule type" value="Genomic_DNA"/>
</dbReference>
<gene>
    <name evidence="1" type="ORF">A2627_03065</name>
</gene>
<sequence length="224" mass="25530">MRFVRILLLLFLCLVFIWFTLKKAVIIKEVSCSNQFGSCSNIILEKIKSAEGKNVLDGKKIIKQDLEKEIIVANFTSRFRLPNKIVVYLVEKKPIIAIGDTVLHDQKFTLIDKEGLVLDKGEKGNLPILMSNKAFQIGEKIDDKTLFAAFLLQKLNQMYEVKMATVDNNQLESTLDGSVSVIFPLEGDQDFLIGSFNAIFSRLITQQQRSKIEVDMRFKNPVIR</sequence>
<protein>
    <recommendedName>
        <fullName evidence="3">POTRA domain-containing protein</fullName>
    </recommendedName>
</protein>
<evidence type="ECO:0008006" key="3">
    <source>
        <dbReference type="Google" id="ProtNLM"/>
    </source>
</evidence>
<comment type="caution">
    <text evidence="1">The sequence shown here is derived from an EMBL/GenBank/DDBJ whole genome shotgun (WGS) entry which is preliminary data.</text>
</comment>
<proteinExistence type="predicted"/>
<evidence type="ECO:0000313" key="1">
    <source>
        <dbReference type="EMBL" id="OGM24923.1"/>
    </source>
</evidence>
<dbReference type="AlphaFoldDB" id="A0A1F7YCA8"/>
<accession>A0A1F7YCA8</accession>
<organism evidence="1 2">
    <name type="scientific">Candidatus Woesebacteria bacterium RIFCSPHIGHO2_01_FULL_39_28</name>
    <dbReference type="NCBI Taxonomy" id="1802496"/>
    <lineage>
        <taxon>Bacteria</taxon>
        <taxon>Candidatus Woeseibacteriota</taxon>
    </lineage>
</organism>
<reference evidence="1 2" key="1">
    <citation type="journal article" date="2016" name="Nat. Commun.">
        <title>Thousands of microbial genomes shed light on interconnected biogeochemical processes in an aquifer system.</title>
        <authorList>
            <person name="Anantharaman K."/>
            <person name="Brown C.T."/>
            <person name="Hug L.A."/>
            <person name="Sharon I."/>
            <person name="Castelle C.J."/>
            <person name="Probst A.J."/>
            <person name="Thomas B.C."/>
            <person name="Singh A."/>
            <person name="Wilkins M.J."/>
            <person name="Karaoz U."/>
            <person name="Brodie E.L."/>
            <person name="Williams K.H."/>
            <person name="Hubbard S.S."/>
            <person name="Banfield J.F."/>
        </authorList>
    </citation>
    <scope>NUCLEOTIDE SEQUENCE [LARGE SCALE GENOMIC DNA]</scope>
</reference>
<dbReference type="Proteomes" id="UP000178851">
    <property type="component" value="Unassembled WGS sequence"/>
</dbReference>